<dbReference type="OrthoDB" id="5365701at2759"/>
<dbReference type="InterPro" id="IPR051483">
    <property type="entry name" value="MAP7_domain-containing"/>
</dbReference>
<dbReference type="EMBL" id="MU006114">
    <property type="protein sequence ID" value="KAF2834798.1"/>
    <property type="molecule type" value="Genomic_DNA"/>
</dbReference>
<feature type="region of interest" description="Disordered" evidence="2">
    <location>
        <begin position="1820"/>
        <end position="2050"/>
    </location>
</feature>
<feature type="region of interest" description="Disordered" evidence="2">
    <location>
        <begin position="372"/>
        <end position="448"/>
    </location>
</feature>
<evidence type="ECO:0000313" key="3">
    <source>
        <dbReference type="EMBL" id="KAF2834798.1"/>
    </source>
</evidence>
<feature type="region of interest" description="Disordered" evidence="2">
    <location>
        <begin position="1131"/>
        <end position="1168"/>
    </location>
</feature>
<feature type="compositionally biased region" description="Basic and acidic residues" evidence="2">
    <location>
        <begin position="2397"/>
        <end position="2409"/>
    </location>
</feature>
<feature type="compositionally biased region" description="Pro residues" evidence="2">
    <location>
        <begin position="1932"/>
        <end position="1946"/>
    </location>
</feature>
<feature type="compositionally biased region" description="Basic and acidic residues" evidence="2">
    <location>
        <begin position="1"/>
        <end position="26"/>
    </location>
</feature>
<feature type="compositionally biased region" description="Basic residues" evidence="2">
    <location>
        <begin position="1958"/>
        <end position="1967"/>
    </location>
</feature>
<feature type="compositionally biased region" description="Low complexity" evidence="2">
    <location>
        <begin position="1922"/>
        <end position="1931"/>
    </location>
</feature>
<accession>A0A9P4S4A5</accession>
<keyword evidence="1" id="KW-0175">Coiled coil</keyword>
<feature type="region of interest" description="Disordered" evidence="2">
    <location>
        <begin position="268"/>
        <end position="304"/>
    </location>
</feature>
<dbReference type="GO" id="GO:0000226">
    <property type="term" value="P:microtubule cytoskeleton organization"/>
    <property type="evidence" value="ECO:0007669"/>
    <property type="project" value="TreeGrafter"/>
</dbReference>
<feature type="region of interest" description="Disordered" evidence="2">
    <location>
        <begin position="1443"/>
        <end position="1483"/>
    </location>
</feature>
<feature type="compositionally biased region" description="Basic and acidic residues" evidence="2">
    <location>
        <begin position="1857"/>
        <end position="1883"/>
    </location>
</feature>
<feature type="compositionally biased region" description="Basic residues" evidence="2">
    <location>
        <begin position="685"/>
        <end position="699"/>
    </location>
</feature>
<feature type="compositionally biased region" description="Polar residues" evidence="2">
    <location>
        <begin position="2070"/>
        <end position="2079"/>
    </location>
</feature>
<feature type="compositionally biased region" description="Basic and acidic residues" evidence="2">
    <location>
        <begin position="634"/>
        <end position="654"/>
    </location>
</feature>
<proteinExistence type="predicted"/>
<feature type="region of interest" description="Disordered" evidence="2">
    <location>
        <begin position="634"/>
        <end position="704"/>
    </location>
</feature>
<feature type="compositionally biased region" description="Basic and acidic residues" evidence="2">
    <location>
        <begin position="2534"/>
        <end position="2546"/>
    </location>
</feature>
<feature type="region of interest" description="Disordered" evidence="2">
    <location>
        <begin position="717"/>
        <end position="777"/>
    </location>
</feature>
<evidence type="ECO:0000256" key="2">
    <source>
        <dbReference type="SAM" id="MobiDB-lite"/>
    </source>
</evidence>
<feature type="compositionally biased region" description="Acidic residues" evidence="2">
    <location>
        <begin position="924"/>
        <end position="934"/>
    </location>
</feature>
<feature type="region of interest" description="Disordered" evidence="2">
    <location>
        <begin position="1347"/>
        <end position="1388"/>
    </location>
</feature>
<keyword evidence="4" id="KW-1185">Reference proteome</keyword>
<feature type="region of interest" description="Disordered" evidence="2">
    <location>
        <begin position="1205"/>
        <end position="1237"/>
    </location>
</feature>
<feature type="non-terminal residue" evidence="3">
    <location>
        <position position="2630"/>
    </location>
</feature>
<reference evidence="3" key="1">
    <citation type="journal article" date="2020" name="Stud. Mycol.">
        <title>101 Dothideomycetes genomes: a test case for predicting lifestyles and emergence of pathogens.</title>
        <authorList>
            <person name="Haridas S."/>
            <person name="Albert R."/>
            <person name="Binder M."/>
            <person name="Bloem J."/>
            <person name="Labutti K."/>
            <person name="Salamov A."/>
            <person name="Andreopoulos B."/>
            <person name="Baker S."/>
            <person name="Barry K."/>
            <person name="Bills G."/>
            <person name="Bluhm B."/>
            <person name="Cannon C."/>
            <person name="Castanera R."/>
            <person name="Culley D."/>
            <person name="Daum C."/>
            <person name="Ezra D."/>
            <person name="Gonzalez J."/>
            <person name="Henrissat B."/>
            <person name="Kuo A."/>
            <person name="Liang C."/>
            <person name="Lipzen A."/>
            <person name="Lutzoni F."/>
            <person name="Magnuson J."/>
            <person name="Mondo S."/>
            <person name="Nolan M."/>
            <person name="Ohm R."/>
            <person name="Pangilinan J."/>
            <person name="Park H.-J."/>
            <person name="Ramirez L."/>
            <person name="Alfaro M."/>
            <person name="Sun H."/>
            <person name="Tritt A."/>
            <person name="Yoshinaga Y."/>
            <person name="Zwiers L.-H."/>
            <person name="Turgeon B."/>
            <person name="Goodwin S."/>
            <person name="Spatafora J."/>
            <person name="Crous P."/>
            <person name="Grigoriev I."/>
        </authorList>
    </citation>
    <scope>NUCLEOTIDE SEQUENCE</scope>
    <source>
        <strain evidence="3">CBS 101060</strain>
    </source>
</reference>
<feature type="compositionally biased region" description="Polar residues" evidence="2">
    <location>
        <begin position="374"/>
        <end position="392"/>
    </location>
</feature>
<feature type="compositionally biased region" description="Basic residues" evidence="2">
    <location>
        <begin position="2133"/>
        <end position="2144"/>
    </location>
</feature>
<feature type="compositionally biased region" description="Polar residues" evidence="2">
    <location>
        <begin position="2100"/>
        <end position="2110"/>
    </location>
</feature>
<feature type="compositionally biased region" description="Basic residues" evidence="2">
    <location>
        <begin position="660"/>
        <end position="669"/>
    </location>
</feature>
<evidence type="ECO:0000256" key="1">
    <source>
        <dbReference type="ARBA" id="ARBA00023054"/>
    </source>
</evidence>
<feature type="compositionally biased region" description="Basic residues" evidence="2">
    <location>
        <begin position="1909"/>
        <end position="1921"/>
    </location>
</feature>
<feature type="compositionally biased region" description="Polar residues" evidence="2">
    <location>
        <begin position="1751"/>
        <end position="1761"/>
    </location>
</feature>
<feature type="compositionally biased region" description="Basic and acidic residues" evidence="2">
    <location>
        <begin position="1991"/>
        <end position="2020"/>
    </location>
</feature>
<dbReference type="PANTHER" id="PTHR15073">
    <property type="entry name" value="MICROTUBULE-ASSOCIATED PROTEIN"/>
    <property type="match status" value="1"/>
</dbReference>
<feature type="compositionally biased region" description="Low complexity" evidence="2">
    <location>
        <begin position="52"/>
        <end position="68"/>
    </location>
</feature>
<feature type="compositionally biased region" description="Basic residues" evidence="2">
    <location>
        <begin position="463"/>
        <end position="473"/>
    </location>
</feature>
<dbReference type="Proteomes" id="UP000799429">
    <property type="component" value="Unassembled WGS sequence"/>
</dbReference>
<feature type="region of interest" description="Disordered" evidence="2">
    <location>
        <begin position="313"/>
        <end position="332"/>
    </location>
</feature>
<feature type="compositionally biased region" description="Basic and acidic residues" evidence="2">
    <location>
        <begin position="88"/>
        <end position="152"/>
    </location>
</feature>
<feature type="region of interest" description="Disordered" evidence="2">
    <location>
        <begin position="837"/>
        <end position="865"/>
    </location>
</feature>
<feature type="compositionally biased region" description="Pro residues" evidence="2">
    <location>
        <begin position="430"/>
        <end position="439"/>
    </location>
</feature>
<dbReference type="PANTHER" id="PTHR15073:SF1">
    <property type="entry name" value="RETICULOCYTE-BINDING PROTEIN HOMOLOG 2A"/>
    <property type="match status" value="1"/>
</dbReference>
<feature type="region of interest" description="Disordered" evidence="2">
    <location>
        <begin position="462"/>
        <end position="484"/>
    </location>
</feature>
<feature type="compositionally biased region" description="Basic and acidic residues" evidence="2">
    <location>
        <begin position="2251"/>
        <end position="2270"/>
    </location>
</feature>
<feature type="compositionally biased region" description="Polar residues" evidence="2">
    <location>
        <begin position="2169"/>
        <end position="2178"/>
    </location>
</feature>
<feature type="compositionally biased region" description="Basic and acidic residues" evidence="2">
    <location>
        <begin position="1683"/>
        <end position="1700"/>
    </location>
</feature>
<feature type="compositionally biased region" description="Low complexity" evidence="2">
    <location>
        <begin position="717"/>
        <end position="732"/>
    </location>
</feature>
<feature type="compositionally biased region" description="Polar residues" evidence="2">
    <location>
        <begin position="2021"/>
        <end position="2033"/>
    </location>
</feature>
<feature type="region of interest" description="Disordered" evidence="2">
    <location>
        <begin position="2064"/>
        <end position="2597"/>
    </location>
</feature>
<dbReference type="GO" id="GO:0015630">
    <property type="term" value="C:microtubule cytoskeleton"/>
    <property type="evidence" value="ECO:0007669"/>
    <property type="project" value="TreeGrafter"/>
</dbReference>
<feature type="compositionally biased region" description="Polar residues" evidence="2">
    <location>
        <begin position="191"/>
        <end position="209"/>
    </location>
</feature>
<feature type="compositionally biased region" description="Basic and acidic residues" evidence="2">
    <location>
        <begin position="1968"/>
        <end position="1978"/>
    </location>
</feature>
<feature type="compositionally biased region" description="Basic and acidic residues" evidence="2">
    <location>
        <begin position="892"/>
        <end position="912"/>
    </location>
</feature>
<protein>
    <submittedName>
        <fullName evidence="3">Uncharacterized protein</fullName>
    </submittedName>
</protein>
<feature type="region of interest" description="Disordered" evidence="2">
    <location>
        <begin position="891"/>
        <end position="940"/>
    </location>
</feature>
<evidence type="ECO:0000313" key="4">
    <source>
        <dbReference type="Proteomes" id="UP000799429"/>
    </source>
</evidence>
<feature type="compositionally biased region" description="Basic and acidic residues" evidence="2">
    <location>
        <begin position="742"/>
        <end position="759"/>
    </location>
</feature>
<feature type="region of interest" description="Disordered" evidence="2">
    <location>
        <begin position="1266"/>
        <end position="1294"/>
    </location>
</feature>
<name>A0A9P4S4A5_9PEZI</name>
<organism evidence="3 4">
    <name type="scientific">Patellaria atrata CBS 101060</name>
    <dbReference type="NCBI Taxonomy" id="1346257"/>
    <lineage>
        <taxon>Eukaryota</taxon>
        <taxon>Fungi</taxon>
        <taxon>Dikarya</taxon>
        <taxon>Ascomycota</taxon>
        <taxon>Pezizomycotina</taxon>
        <taxon>Dothideomycetes</taxon>
        <taxon>Dothideomycetes incertae sedis</taxon>
        <taxon>Patellariales</taxon>
        <taxon>Patellariaceae</taxon>
        <taxon>Patellaria</taxon>
    </lineage>
</organism>
<feature type="region of interest" description="Disordered" evidence="2">
    <location>
        <begin position="1653"/>
        <end position="1773"/>
    </location>
</feature>
<feature type="compositionally biased region" description="Polar residues" evidence="2">
    <location>
        <begin position="1131"/>
        <end position="1146"/>
    </location>
</feature>
<feature type="compositionally biased region" description="Polar residues" evidence="2">
    <location>
        <begin position="293"/>
        <end position="304"/>
    </location>
</feature>
<feature type="compositionally biased region" description="Basic and acidic residues" evidence="2">
    <location>
        <begin position="2564"/>
        <end position="2592"/>
    </location>
</feature>
<feature type="region of interest" description="Disordered" evidence="2">
    <location>
        <begin position="1"/>
        <end position="210"/>
    </location>
</feature>
<feature type="compositionally biased region" description="Basic and acidic residues" evidence="2">
    <location>
        <begin position="2034"/>
        <end position="2043"/>
    </location>
</feature>
<feature type="compositionally biased region" description="Basic and acidic residues" evidence="2">
    <location>
        <begin position="2290"/>
        <end position="2325"/>
    </location>
</feature>
<gene>
    <name evidence="3" type="ORF">M501DRAFT_963514</name>
</gene>
<sequence length="2630" mass="294309">MWVRPSKKEDKDGRKKSEASSRRRAESIVSSASSRNPARTEERSTYSTSRNSYPTPSSVASSYATAATRPSEFSRYEDAQSQSGGAYDDGRRFSEREGERRRDRSSSRDRKRDRKDRSRSRDRDSKSKDKYERPERPSRKSTKEREKNRSEVLSRAGDVTTPISAAAGFTQFPGQFGAPTSSGPPPNSNTHTQMSSLVSNQFPGQNPTEYTAAYQAPGTASGAAAHNYGAAADYYGDQGQSVLAQPGVRPSTPVIIHNADPHLMSASLDYKPPQETGSGSAADYYGTGDSHPTFPSNSASGQAVQPQQIFPGAITEEPSPLKPPRPEQNMPGAFAEEDAAPIRPPRPSEHKPNKLPSAAAIAGGAALGFALDHGSSNSQTHTTAVVDSQNSGPYPHVSTAPLPHIQGHSTMSAPPLDHPHVSSLPGAFPCSPPQKPPRPGKSDSSNLPLYAAGAAGLAAYGMHHNHSHNHSNHHSFSGPSGHVGGASMQFASGMTAMRHQHRGPVSKFVDWWKDYEDVRKMEEYTEYIGVCKDCFDSRTSLADAPRKHHYHGAMKRRSTEFKTGRIEKKNSSEFKAGRFEKQHYLSDTDRRKSSSKTNLASGVAGIGLAKVGQAIFNSNKDFDDTYSIRSGREYRNRSSIDRHRSRSRSSDRKSHTSRGVVRHRSRSRDRKSPGGTSSGKDYKIIRRRSRSRSRSHSHDRKSAAFATAGALGAAALASSAYRNRSQSRPSSPRGKHVRRRRSSSDEDRYGAGRYSDSKSFRSSKSHRSSGRSSVNSSYIDISRTSGLAESTGIFGGFFSSPSTKKQHKVQSKKKKGFFNFGNSSSSSSEGLAYGFGMTKAKSKPKRKGSSESMSKPKRKSSDEKINDTLLALGGTAAALAAGNRYKNKPAKYKPEVVAVRESKNRPHHDRTYPSHKPRHGSSSDFEDEWEDALDDSNSSDGIDDGLTYGYFDAKGKARKSQESLLSNDSGTSKWLWRWGSKKKRKPSIPQQDSSALLVGPAIAGGIAGAAMSHQVGKTIGTTLNRYPSVASSVSSIQPPMQTVFPVSTSDPNNFDAIKRTGSTSSSQTPLVVTQPNVPIQGPQPVAPVSSNVYTTSTATQPPQWTTPTGPPVFSTVGPSKLHRETPFVSPKTTLDNLQSIPSTFDSNIRDDPYSTPRRRTESTPGLSDFTKNAAIAGVAAGIGAGLMSGKKDRLQSESLASGVRFDLTQDQIDKERRESAKPNNRQQEEEENRRLEEEARLVDRRRREEEDNRRRVEEFRLTERRRREEEDARRQAEEARVAENRRRQEEEARRRAEELRIADLHRRDEEEARVRAEEARLAERRRQEEEDARRRERELIVQQEAEKRIREQRAKEEDERRARERYDAEESARRARLAREEAEHRAELERQTERIRLEREAEARVAAARELATREEAERLHREHENARLERVRLERELYEHEQAEAAQRAAERERKHQHLEEQDQINREVERRNRELKERERIVTEPYDGSWKAPLAAGVAGVAAGTVIAAIAEPPKERGHDSKIKFDEDDLFNDEIFDPDYFKKNKPTKADRKKQELVRQAANKVVADLEQRYAEKPQNQADFFTPEELKHPSDEAKTHVADPNADVQIYRISPHISPMDAPSCPPYGPSYNFTLPKSSSTNYMTAPSWDVPTLNLIEPTPPASRAGSVRGDKSAPPSPDVRPTEPEPVEQVKDVDTQRKQRNSVTWGENRTLHYEARTPESFQDQYVSEDDLKRDADKEHGEIVVEVDSPTSGMRSTSYKPDPTLASERSFSKSIASEIPVYESHSPPVEPVVVTPGSDPTRKFYQSPFFETVSDLGTDMAIPLTGPGFVEEEPETPTQSEKIEHMPGGFFEADEQPKLSKKERKKLEKAAERETREKDTVLEPTPVPVAESPPVDVEGYTFDSSRGKKKKGKLSKKQSRGQSPSTPISAPEPPTPVEPEPVPEFLPEDEWAPSSSKKKGKKSKRGSLERDIRDLEQTVTTAPEYSAVDEYHQVRESRDKSLKFGADFDSHRENRETSSGRTLSQEPLSGNRSEKGSRRGIDPLAGATAGAGFTAIVAEAAKTKQTSEDTTTISDFSHSMPGGFASSDESNGDRKTTNGDSTVPTIDNNAKIVIPSNAFENDEDVGDLRTPKSKKKSKRRSGKFGSSTTSSPLRSEVQFEDYIGSEYQPSTATSAQEPLDSVFPASIPLPSAETEDLTEPAEGIPEASGNGTFGLDTSRSFPDPFIFEDTPTTPPKYADVPSPESLTKSSKDYPSEEPTRELAEENLHAKRARKASEAYIFTESVSPEQRHKDKRRESEKFHSPERNGSRSERFYKDDDYDDHKRHKHRRRDGERDNDTMSVVSEGRYEQDDKERRKHRHRRHSERDDDTRSIVSEPRYGGDDYEDRKRHKHRRREGERDDDTRSVKSEGPYGEDDYEERKKHKHHRREGERDVDTRSIASESRLDEDEESKRRKSKRGSNRSGGSNAIFEPGDLYEREREHKPRPRSKNGDFDDTASIFSAPAKPEKRGGIFGFFSGRKSTESLAESSISKSRDDRHDNDDRRERKKKHRERGSTYGGSDEEGRRSHRSSSDKKDKRRSTDDLGMDTRHQNNKVDLPLLAKLLSSTLREHELNHLEDINLTDTREQR</sequence>
<comment type="caution">
    <text evidence="3">The sequence shown here is derived from an EMBL/GenBank/DDBJ whole genome shotgun (WGS) entry which is preliminary data.</text>
</comment>
<feature type="compositionally biased region" description="Basic and acidic residues" evidence="2">
    <location>
        <begin position="1732"/>
        <end position="1745"/>
    </location>
</feature>
<feature type="compositionally biased region" description="Basic and acidic residues" evidence="2">
    <location>
        <begin position="1211"/>
        <end position="1220"/>
    </location>
</feature>